<dbReference type="Gene3D" id="1.10.3470.10">
    <property type="entry name" value="ABC transporter involved in vitamin B12 uptake, BtuC"/>
    <property type="match status" value="1"/>
</dbReference>
<feature type="transmembrane region" description="Helical" evidence="9">
    <location>
        <begin position="230"/>
        <end position="249"/>
    </location>
</feature>
<name>A0A6J4QWU4_9ACTN</name>
<proteinExistence type="inferred from homology"/>
<evidence type="ECO:0000256" key="4">
    <source>
        <dbReference type="ARBA" id="ARBA00022475"/>
    </source>
</evidence>
<dbReference type="PANTHER" id="PTHR30477:SF8">
    <property type="entry name" value="METAL TRANSPORT SYSTEM MEMBRANE PROTEIN CT_070-RELATED"/>
    <property type="match status" value="1"/>
</dbReference>
<evidence type="ECO:0000256" key="8">
    <source>
        <dbReference type="RuleBase" id="RU003943"/>
    </source>
</evidence>
<evidence type="ECO:0000256" key="6">
    <source>
        <dbReference type="ARBA" id="ARBA00022989"/>
    </source>
</evidence>
<dbReference type="AlphaFoldDB" id="A0A6J4QWU4"/>
<dbReference type="GO" id="GO:0043190">
    <property type="term" value="C:ATP-binding cassette (ABC) transporter complex"/>
    <property type="evidence" value="ECO:0007669"/>
    <property type="project" value="InterPro"/>
</dbReference>
<evidence type="ECO:0000256" key="9">
    <source>
        <dbReference type="SAM" id="Phobius"/>
    </source>
</evidence>
<dbReference type="InterPro" id="IPR001626">
    <property type="entry name" value="ABC_TroCD"/>
</dbReference>
<comment type="similarity">
    <text evidence="2 8">Belongs to the ABC-3 integral membrane protein family.</text>
</comment>
<protein>
    <submittedName>
        <fullName evidence="10">Mn-Zn_transporter_SitD</fullName>
    </submittedName>
</protein>
<feature type="transmembrane region" description="Helical" evidence="9">
    <location>
        <begin position="261"/>
        <end position="285"/>
    </location>
</feature>
<evidence type="ECO:0000256" key="7">
    <source>
        <dbReference type="ARBA" id="ARBA00023136"/>
    </source>
</evidence>
<evidence type="ECO:0000313" key="10">
    <source>
        <dbReference type="EMBL" id="CAA9454656.1"/>
    </source>
</evidence>
<dbReference type="CDD" id="cd06550">
    <property type="entry name" value="TM_ABC_iron-siderophores_like"/>
    <property type="match status" value="1"/>
</dbReference>
<organism evidence="10">
    <name type="scientific">uncultured Rubrobacteraceae bacterium</name>
    <dbReference type="NCBI Taxonomy" id="349277"/>
    <lineage>
        <taxon>Bacteria</taxon>
        <taxon>Bacillati</taxon>
        <taxon>Actinomycetota</taxon>
        <taxon>Rubrobacteria</taxon>
        <taxon>Rubrobacterales</taxon>
        <taxon>Rubrobacteraceae</taxon>
        <taxon>environmental samples</taxon>
    </lineage>
</organism>
<keyword evidence="3 8" id="KW-0813">Transport</keyword>
<comment type="subcellular location">
    <subcellularLocation>
        <location evidence="1 8">Cell membrane</location>
        <topology evidence="1 8">Multi-pass membrane protein</topology>
    </subcellularLocation>
</comment>
<dbReference type="PANTHER" id="PTHR30477">
    <property type="entry name" value="ABC-TRANSPORTER METAL-BINDING PROTEIN"/>
    <property type="match status" value="1"/>
</dbReference>
<feature type="transmembrane region" description="Helical" evidence="9">
    <location>
        <begin position="90"/>
        <end position="109"/>
    </location>
</feature>
<evidence type="ECO:0000256" key="3">
    <source>
        <dbReference type="ARBA" id="ARBA00022448"/>
    </source>
</evidence>
<keyword evidence="4" id="KW-1003">Cell membrane</keyword>
<accession>A0A6J4QWU4</accession>
<feature type="transmembrane region" description="Helical" evidence="9">
    <location>
        <begin position="6"/>
        <end position="27"/>
    </location>
</feature>
<sequence length="365" mass="38088">MSPSFVIIATAVLVAVPCALLGTLLVLRQMAMMGDALSHSVLPGIVFAFFLTESLGPIVSLVGAAVFGLITVALVEALKNTGKVKEDSSIGTVFTALFALGVFLISRFANGVHLDLQHVLYGAIELSSLNTLIIGGVSLGPRSFWTLGIVTTLVVGLVLLLYKEFKIATFDPALAAAVGFSPILIHYLLMGVVSVTVVGAFDSVGAILVVAFLIAPPATAYLLTERLSHMMALAVAVGVASAVGGYYLAAFFDVSVAGMMAVATGALFVVALLFSPSQGLIAAALRGRRNRRSFSRGLLLSGLDTLGGHATEERLVRRLDWEGDAFSRAFEDALAGGFVCRSAGEEVALTREGRDAARQLAQVTA</sequence>
<reference evidence="10" key="1">
    <citation type="submission" date="2020-02" db="EMBL/GenBank/DDBJ databases">
        <authorList>
            <person name="Meier V. D."/>
        </authorList>
    </citation>
    <scope>NUCLEOTIDE SEQUENCE</scope>
    <source>
        <strain evidence="10">AVDCRST_MAG01</strain>
    </source>
</reference>
<evidence type="ECO:0000256" key="1">
    <source>
        <dbReference type="ARBA" id="ARBA00004651"/>
    </source>
</evidence>
<dbReference type="GO" id="GO:0010043">
    <property type="term" value="P:response to zinc ion"/>
    <property type="evidence" value="ECO:0007669"/>
    <property type="project" value="TreeGrafter"/>
</dbReference>
<gene>
    <name evidence="10" type="ORF">AVDCRST_MAG01-01-5018</name>
</gene>
<evidence type="ECO:0000256" key="5">
    <source>
        <dbReference type="ARBA" id="ARBA00022692"/>
    </source>
</evidence>
<keyword evidence="5 8" id="KW-0812">Transmembrane</keyword>
<dbReference type="Pfam" id="PF00950">
    <property type="entry name" value="ABC-3"/>
    <property type="match status" value="1"/>
</dbReference>
<dbReference type="GO" id="GO:0055085">
    <property type="term" value="P:transmembrane transport"/>
    <property type="evidence" value="ECO:0007669"/>
    <property type="project" value="InterPro"/>
</dbReference>
<dbReference type="EMBL" id="CADCUW010000658">
    <property type="protein sequence ID" value="CAA9454656.1"/>
    <property type="molecule type" value="Genomic_DNA"/>
</dbReference>
<feature type="transmembrane region" description="Helical" evidence="9">
    <location>
        <begin position="174"/>
        <end position="198"/>
    </location>
</feature>
<feature type="transmembrane region" description="Helical" evidence="9">
    <location>
        <begin position="204"/>
        <end position="223"/>
    </location>
</feature>
<dbReference type="InterPro" id="IPR037294">
    <property type="entry name" value="ABC_BtuC-like"/>
</dbReference>
<keyword evidence="6 9" id="KW-1133">Transmembrane helix</keyword>
<feature type="transmembrane region" description="Helical" evidence="9">
    <location>
        <begin position="144"/>
        <end position="162"/>
    </location>
</feature>
<feature type="transmembrane region" description="Helical" evidence="9">
    <location>
        <begin position="34"/>
        <end position="52"/>
    </location>
</feature>
<evidence type="ECO:0000256" key="2">
    <source>
        <dbReference type="ARBA" id="ARBA00008034"/>
    </source>
</evidence>
<keyword evidence="7 9" id="KW-0472">Membrane</keyword>
<dbReference type="SUPFAM" id="SSF81345">
    <property type="entry name" value="ABC transporter involved in vitamin B12 uptake, BtuC"/>
    <property type="match status" value="1"/>
</dbReference>